<dbReference type="PRINTS" id="PR00076">
    <property type="entry name" value="6PGDHDRGNASE"/>
</dbReference>
<dbReference type="Proteomes" id="UP000885792">
    <property type="component" value="Unassembled WGS sequence"/>
</dbReference>
<evidence type="ECO:0000313" key="6">
    <source>
        <dbReference type="EMBL" id="HHJ63350.1"/>
    </source>
</evidence>
<comment type="pathway">
    <text evidence="1">Carbohydrate degradation; pentose phosphate pathway.</text>
</comment>
<dbReference type="SUPFAM" id="SSF51735">
    <property type="entry name" value="NAD(P)-binding Rossmann-fold domains"/>
    <property type="match status" value="1"/>
</dbReference>
<reference evidence="6" key="1">
    <citation type="journal article" date="2020" name="mSystems">
        <title>Genome- and Community-Level Interaction Insights into Carbon Utilization and Element Cycling Functions of Hydrothermarchaeota in Hydrothermal Sediment.</title>
        <authorList>
            <person name="Zhou Z."/>
            <person name="Liu Y."/>
            <person name="Xu W."/>
            <person name="Pan J."/>
            <person name="Luo Z.H."/>
            <person name="Li M."/>
        </authorList>
    </citation>
    <scope>NUCLEOTIDE SEQUENCE [LARGE SCALE GENOMIC DNA]</scope>
    <source>
        <strain evidence="6">HyVt-501</strain>
    </source>
</reference>
<dbReference type="EMBL" id="DRNB01000008">
    <property type="protein sequence ID" value="HHJ63350.1"/>
    <property type="molecule type" value="Genomic_DNA"/>
</dbReference>
<accession>A0A7C5L959</accession>
<comment type="similarity">
    <text evidence="2">Belongs to the 6-phosphogluconate dehydrogenase family.</text>
</comment>
<dbReference type="GO" id="GO:0004616">
    <property type="term" value="F:phosphogluconate dehydrogenase (decarboxylating) activity"/>
    <property type="evidence" value="ECO:0007669"/>
    <property type="project" value="InterPro"/>
</dbReference>
<keyword evidence="4" id="KW-0311">Gluconate utilization</keyword>
<dbReference type="InterPro" id="IPR013328">
    <property type="entry name" value="6PGD_dom2"/>
</dbReference>
<dbReference type="Gene3D" id="1.10.1040.10">
    <property type="entry name" value="N-(1-d-carboxylethyl)-l-norvaline Dehydrogenase, domain 2"/>
    <property type="match status" value="1"/>
</dbReference>
<proteinExistence type="inferred from homology"/>
<dbReference type="InterPro" id="IPR006183">
    <property type="entry name" value="Pgluconate_DH"/>
</dbReference>
<dbReference type="Pfam" id="PF03446">
    <property type="entry name" value="NAD_binding_2"/>
    <property type="match status" value="1"/>
</dbReference>
<name>A0A7C5L959_AQUAO</name>
<dbReference type="SUPFAM" id="SSF48179">
    <property type="entry name" value="6-phosphogluconate dehydrogenase C-terminal domain-like"/>
    <property type="match status" value="1"/>
</dbReference>
<dbReference type="InterPro" id="IPR006115">
    <property type="entry name" value="6PGDH_NADP-bd"/>
</dbReference>
<dbReference type="GO" id="GO:0050661">
    <property type="term" value="F:NADP binding"/>
    <property type="evidence" value="ECO:0007669"/>
    <property type="project" value="InterPro"/>
</dbReference>
<dbReference type="Pfam" id="PF00393">
    <property type="entry name" value="6PGD"/>
    <property type="match status" value="1"/>
</dbReference>
<evidence type="ECO:0000256" key="3">
    <source>
        <dbReference type="ARBA" id="ARBA00023002"/>
    </source>
</evidence>
<dbReference type="InterPro" id="IPR006114">
    <property type="entry name" value="6PGDH_C"/>
</dbReference>
<evidence type="ECO:0000256" key="1">
    <source>
        <dbReference type="ARBA" id="ARBA00004959"/>
    </source>
</evidence>
<organism evidence="6">
    <name type="scientific">Aquifex aeolicus</name>
    <dbReference type="NCBI Taxonomy" id="63363"/>
    <lineage>
        <taxon>Bacteria</taxon>
        <taxon>Pseudomonadati</taxon>
        <taxon>Aquificota</taxon>
        <taxon>Aquificia</taxon>
        <taxon>Aquificales</taxon>
        <taxon>Aquificaceae</taxon>
        <taxon>Aquifex</taxon>
    </lineage>
</organism>
<evidence type="ECO:0000259" key="5">
    <source>
        <dbReference type="SMART" id="SM01350"/>
    </source>
</evidence>
<dbReference type="GO" id="GO:0019521">
    <property type="term" value="P:D-gluconate metabolic process"/>
    <property type="evidence" value="ECO:0007669"/>
    <property type="project" value="UniProtKB-KW"/>
</dbReference>
<dbReference type="AlphaFoldDB" id="A0A7C5L959"/>
<dbReference type="SMART" id="SM01350">
    <property type="entry name" value="6PGD"/>
    <property type="match status" value="1"/>
</dbReference>
<sequence length="315" mass="35825">MEKPKSSITIYNFSMREIGVVGLGRMGLGIAKRLKTKGWRVAGYDVSEESRRQARDAGIETHSTPEELCQWFSDRKLLWIMVPAQVVDSALQSLAPFLREGDTLIEGGNSYFRDSIRRYRELAERGVRFLDVGVSGGVWGEREGYCLMIGGDRQVFEEVEDLFRDLAYEGDGYGYVGASGSGHFVKMVHNGIEYGMMQAIAEGFELMKESEFDLDLEEVARIYTRGSVIRSWLMDLTYKAFKDFKGLEGIEPYVEDSGEGRWTVLEAVHSGVPVWVMADALWGRFRSRQRDSFRDKLLAALRFEFGGHTVKRKEE</sequence>
<dbReference type="InterPro" id="IPR004849">
    <property type="entry name" value="6DGDH_YqeC"/>
</dbReference>
<dbReference type="PANTHER" id="PTHR11811">
    <property type="entry name" value="6-PHOSPHOGLUCONATE DEHYDROGENASE"/>
    <property type="match status" value="1"/>
</dbReference>
<evidence type="ECO:0000256" key="2">
    <source>
        <dbReference type="ARBA" id="ARBA00008419"/>
    </source>
</evidence>
<protein>
    <submittedName>
        <fullName evidence="6">Decarboxylating 6-phosphogluconate dehydrogenase</fullName>
    </submittedName>
</protein>
<comment type="caution">
    <text evidence="6">The sequence shown here is derived from an EMBL/GenBank/DDBJ whole genome shotgun (WGS) entry which is preliminary data.</text>
</comment>
<dbReference type="Gene3D" id="3.40.50.720">
    <property type="entry name" value="NAD(P)-binding Rossmann-like Domain"/>
    <property type="match status" value="1"/>
</dbReference>
<dbReference type="InterPro" id="IPR008927">
    <property type="entry name" value="6-PGluconate_DH-like_C_sf"/>
</dbReference>
<evidence type="ECO:0000256" key="4">
    <source>
        <dbReference type="ARBA" id="ARBA00023064"/>
    </source>
</evidence>
<dbReference type="NCBIfam" id="TIGR00872">
    <property type="entry name" value="gnd_rel"/>
    <property type="match status" value="1"/>
</dbReference>
<dbReference type="InterPro" id="IPR036291">
    <property type="entry name" value="NAD(P)-bd_dom_sf"/>
</dbReference>
<dbReference type="NCBIfam" id="NF007161">
    <property type="entry name" value="PRK09599.1"/>
    <property type="match status" value="1"/>
</dbReference>
<keyword evidence="3" id="KW-0560">Oxidoreductase</keyword>
<dbReference type="GO" id="GO:0006098">
    <property type="term" value="P:pentose-phosphate shunt"/>
    <property type="evidence" value="ECO:0007669"/>
    <property type="project" value="InterPro"/>
</dbReference>
<feature type="domain" description="6-phosphogluconate dehydrogenase C-terminal" evidence="5">
    <location>
        <begin position="182"/>
        <end position="315"/>
    </location>
</feature>
<gene>
    <name evidence="6" type="primary">gnd</name>
    <name evidence="6" type="ORF">ENJ61_00425</name>
</gene>